<reference evidence="8 9" key="1">
    <citation type="submission" date="2022-09" db="EMBL/GenBank/DDBJ databases">
        <authorList>
            <person name="Palmer J.M."/>
        </authorList>
    </citation>
    <scope>NUCLEOTIDE SEQUENCE [LARGE SCALE GENOMIC DNA]</scope>
    <source>
        <strain evidence="8 9">DSM 7382</strain>
    </source>
</reference>
<dbReference type="SUPFAM" id="SSF50978">
    <property type="entry name" value="WD40 repeat-like"/>
    <property type="match status" value="1"/>
</dbReference>
<dbReference type="SMART" id="SM00320">
    <property type="entry name" value="WD40"/>
    <property type="match status" value="3"/>
</dbReference>
<evidence type="ECO:0000256" key="6">
    <source>
        <dbReference type="PROSITE-ProRule" id="PRU00221"/>
    </source>
</evidence>
<evidence type="ECO:0000313" key="9">
    <source>
        <dbReference type="Proteomes" id="UP001385951"/>
    </source>
</evidence>
<feature type="region of interest" description="Disordered" evidence="7">
    <location>
        <begin position="1"/>
        <end position="21"/>
    </location>
</feature>
<evidence type="ECO:0000256" key="4">
    <source>
        <dbReference type="ARBA" id="ARBA00023015"/>
    </source>
</evidence>
<evidence type="ECO:0000313" key="8">
    <source>
        <dbReference type="EMBL" id="KAK7694742.1"/>
    </source>
</evidence>
<dbReference type="Gene3D" id="2.130.10.10">
    <property type="entry name" value="YVTN repeat-like/Quinoprotein amine dehydrogenase"/>
    <property type="match status" value="1"/>
</dbReference>
<evidence type="ECO:0000256" key="5">
    <source>
        <dbReference type="ARBA" id="ARBA00023163"/>
    </source>
</evidence>
<dbReference type="InterPro" id="IPR015943">
    <property type="entry name" value="WD40/YVTN_repeat-like_dom_sf"/>
</dbReference>
<dbReference type="PROSITE" id="PS50294">
    <property type="entry name" value="WD_REPEATS_REGION"/>
    <property type="match status" value="1"/>
</dbReference>
<dbReference type="Pfam" id="PF00400">
    <property type="entry name" value="WD40"/>
    <property type="match status" value="2"/>
</dbReference>
<sequence length="535" mass="60156">MSDHFEPYEEPLPPPQKWYTGPTDTQPFALAKLIKSNEGQAPPIYTSATFPWSTRSLQTLWGGSLYDQPDKVEQWNATVQKWTGAIAAGSVGRLFLFPKLATKTPTVFLVKLRDKKEKETDPDRKVTCCAWALSKDMVPLIILTTSSVIHVVDPGHRKDVGQLRGHGGDITSIAVDPFHPYLFCTTSRDQTTRVYDLTLRARDRPKNVHWPPDKRPSLAGPAFGLQCSEAEGMGMGRCVAVLVGGRSGGHEAGVLGAAFHPLYNILATCGVDRAVKIWRIPPLTPEGFAREDKPIFSSDMLHKARVLSVTWLSQDTLLTHSAPAWMRKPATNEQDEHDYYQENGTVVIWRWLGFDRFFPPGRPEQEIKRGVASDYRNSDSFKIISCYSLPMHTPNIYVYRTLMHDPIVVVPLGHTARIFNVTHFKAREPPAFPVAEEPEMVDLTERMRLSYGGDDEIEDEEARQRRMRRHKLPQPKAKPPRSLLENVAGWELPFPQTDAPAEMEIQSCEVACDGRVIVGVGIKGTMVIWKLRQDG</sequence>
<dbReference type="Proteomes" id="UP001385951">
    <property type="component" value="Unassembled WGS sequence"/>
</dbReference>
<dbReference type="InterPro" id="IPR051243">
    <property type="entry name" value="PcG_WD-repeat"/>
</dbReference>
<keyword evidence="9" id="KW-1185">Reference proteome</keyword>
<feature type="repeat" description="WD" evidence="6">
    <location>
        <begin position="247"/>
        <end position="280"/>
    </location>
</feature>
<accession>A0AAW0GS45</accession>
<dbReference type="PROSITE" id="PS50082">
    <property type="entry name" value="WD_REPEATS_2"/>
    <property type="match status" value="1"/>
</dbReference>
<evidence type="ECO:0000256" key="2">
    <source>
        <dbReference type="ARBA" id="ARBA00022574"/>
    </source>
</evidence>
<keyword evidence="3" id="KW-0677">Repeat</keyword>
<comment type="caution">
    <text evidence="8">The sequence shown here is derived from an EMBL/GenBank/DDBJ whole genome shotgun (WGS) entry which is preliminary data.</text>
</comment>
<organism evidence="8 9">
    <name type="scientific">Cerrena zonata</name>
    <dbReference type="NCBI Taxonomy" id="2478898"/>
    <lineage>
        <taxon>Eukaryota</taxon>
        <taxon>Fungi</taxon>
        <taxon>Dikarya</taxon>
        <taxon>Basidiomycota</taxon>
        <taxon>Agaricomycotina</taxon>
        <taxon>Agaricomycetes</taxon>
        <taxon>Polyporales</taxon>
        <taxon>Cerrenaceae</taxon>
        <taxon>Cerrena</taxon>
    </lineage>
</organism>
<comment type="similarity">
    <text evidence="1">Belongs to the WD repeat ESC family.</text>
</comment>
<keyword evidence="5" id="KW-0804">Transcription</keyword>
<evidence type="ECO:0000256" key="1">
    <source>
        <dbReference type="ARBA" id="ARBA00008075"/>
    </source>
</evidence>
<dbReference type="InterPro" id="IPR036322">
    <property type="entry name" value="WD40_repeat_dom_sf"/>
</dbReference>
<keyword evidence="4" id="KW-0805">Transcription regulation</keyword>
<gene>
    <name evidence="8" type="ORF">QCA50_001930</name>
</gene>
<evidence type="ECO:0000256" key="3">
    <source>
        <dbReference type="ARBA" id="ARBA00022737"/>
    </source>
</evidence>
<protein>
    <recommendedName>
        <fullName evidence="10">WD40 repeat-like protein</fullName>
    </recommendedName>
</protein>
<keyword evidence="2 6" id="KW-0853">WD repeat</keyword>
<name>A0AAW0GS45_9APHY</name>
<dbReference type="EMBL" id="JASBNA010000002">
    <property type="protein sequence ID" value="KAK7694742.1"/>
    <property type="molecule type" value="Genomic_DNA"/>
</dbReference>
<proteinExistence type="inferred from homology"/>
<dbReference type="InterPro" id="IPR001680">
    <property type="entry name" value="WD40_rpt"/>
</dbReference>
<dbReference type="PANTHER" id="PTHR10253">
    <property type="entry name" value="POLYCOMB PROTEIN"/>
    <property type="match status" value="1"/>
</dbReference>
<evidence type="ECO:0000256" key="7">
    <source>
        <dbReference type="SAM" id="MobiDB-lite"/>
    </source>
</evidence>
<feature type="region of interest" description="Disordered" evidence="7">
    <location>
        <begin position="453"/>
        <end position="481"/>
    </location>
</feature>
<dbReference type="AlphaFoldDB" id="A0AAW0GS45"/>
<evidence type="ECO:0008006" key="10">
    <source>
        <dbReference type="Google" id="ProtNLM"/>
    </source>
</evidence>